<reference evidence="7 8" key="1">
    <citation type="journal article" date="2013" name="Genome Announc.">
        <title>Draft Genome Sequence of Methylophaga lonarensis MPLT, a Haloalkaliphilic (Non-Methane-Utilizing) Methylotroph.</title>
        <authorList>
            <person name="Shetty S.A."/>
            <person name="Marathe N.P."/>
            <person name="Munot H."/>
            <person name="Antony C.P."/>
            <person name="Dhotre D.P."/>
            <person name="Murrell J.C."/>
            <person name="Shouche Y.S."/>
        </authorList>
    </citation>
    <scope>NUCLEOTIDE SEQUENCE [LARGE SCALE GENOMIC DNA]</scope>
    <source>
        <strain evidence="7 8">MPL</strain>
    </source>
</reference>
<feature type="transmembrane region" description="Helical" evidence="6">
    <location>
        <begin position="418"/>
        <end position="436"/>
    </location>
</feature>
<protein>
    <recommendedName>
        <fullName evidence="9">UbiA prenyltransferase</fullName>
    </recommendedName>
</protein>
<dbReference type="STRING" id="1286106.MPL1_00150"/>
<dbReference type="GO" id="GO:0009247">
    <property type="term" value="P:glycolipid biosynthetic process"/>
    <property type="evidence" value="ECO:0007669"/>
    <property type="project" value="TreeGrafter"/>
</dbReference>
<feature type="transmembrane region" description="Helical" evidence="6">
    <location>
        <begin position="218"/>
        <end position="239"/>
    </location>
</feature>
<dbReference type="GO" id="GO:0016765">
    <property type="term" value="F:transferase activity, transferring alkyl or aryl (other than methyl) groups"/>
    <property type="evidence" value="ECO:0007669"/>
    <property type="project" value="InterPro"/>
</dbReference>
<dbReference type="PANTHER" id="PTHR11048:SF5">
    <property type="entry name" value="DECAPRENYL-PHOSPHATE PHOSPHORIBOSYLTRANSFERASE"/>
    <property type="match status" value="1"/>
</dbReference>
<evidence type="ECO:0000313" key="8">
    <source>
        <dbReference type="Proteomes" id="UP000012019"/>
    </source>
</evidence>
<dbReference type="Gene3D" id="3.40.50.1000">
    <property type="entry name" value="HAD superfamily/HAD-like"/>
    <property type="match status" value="1"/>
</dbReference>
<dbReference type="EMBL" id="APHR01000001">
    <property type="protein sequence ID" value="EMR14362.1"/>
    <property type="molecule type" value="Genomic_DNA"/>
</dbReference>
<name>M7P4B5_9GAMM</name>
<dbReference type="OrthoDB" id="9803632at2"/>
<keyword evidence="3 6" id="KW-0812">Transmembrane</keyword>
<proteinExistence type="predicted"/>
<dbReference type="InterPro" id="IPR036412">
    <property type="entry name" value="HAD-like_sf"/>
</dbReference>
<evidence type="ECO:0000256" key="6">
    <source>
        <dbReference type="SAM" id="Phobius"/>
    </source>
</evidence>
<dbReference type="AlphaFoldDB" id="M7P4B5"/>
<dbReference type="Gene3D" id="1.10.357.140">
    <property type="entry name" value="UbiA prenyltransferase"/>
    <property type="match status" value="1"/>
</dbReference>
<dbReference type="InterPro" id="IPR044878">
    <property type="entry name" value="UbiA_sf"/>
</dbReference>
<keyword evidence="4 6" id="KW-1133">Transmembrane helix</keyword>
<dbReference type="Pfam" id="PF12710">
    <property type="entry name" value="HAD"/>
    <property type="match status" value="1"/>
</dbReference>
<feature type="transmembrane region" description="Helical" evidence="6">
    <location>
        <begin position="312"/>
        <end position="334"/>
    </location>
</feature>
<feature type="transmembrane region" description="Helical" evidence="6">
    <location>
        <begin position="383"/>
        <end position="406"/>
    </location>
</feature>
<sequence>MQTKKDMRPLYVDLDGTLIKTDILLESAIRFIRKNPLAVFWLVIWLFRGKVELKRQLAQHVSLDVSLLPCDPKVIEFLSAEREAGRKIILLTASYYTVAQQIADHLGLFDRVIATQDANMKGAAKVAVCSVDGSEFDYMGNDSPDFVIFKAATKSYLVNPTRSALRLSKTNPVTETWSDDRNWLTLLAKTIRIHQWAKNILLFVPLLVAAKYNELGSILSALFGFVLFSFLASATYILNDLSDLDSDRKHSRKRHRPIPSGNISISEALLLCLALFVAVLIGISFANIAFQLSIAAYLVLTILYTAVFKNYVIADVIALASLFTIRIIAGAMIIEVEPSFWLMAFSMFTFFSLALIKRCAELKLLMSENRSQTSGRDYRTDDYYLMQTFGVTSAFISLLIMAFYVQDAILIQSYNTPIMLWATLPAFAYWFCRMWLKTQRAEMHDDPLVFSVKDRGSVICISFIVMIILAAKIL</sequence>
<dbReference type="PANTHER" id="PTHR11048">
    <property type="entry name" value="PRENYLTRANSFERASES"/>
    <property type="match status" value="1"/>
</dbReference>
<evidence type="ECO:0008006" key="9">
    <source>
        <dbReference type="Google" id="ProtNLM"/>
    </source>
</evidence>
<dbReference type="CDD" id="cd13963">
    <property type="entry name" value="PT_UbiA_2"/>
    <property type="match status" value="1"/>
</dbReference>
<comment type="caution">
    <text evidence="7">The sequence shown here is derived from an EMBL/GenBank/DDBJ whole genome shotgun (WGS) entry which is preliminary data.</text>
</comment>
<accession>M7P4B5</accession>
<comment type="subcellular location">
    <subcellularLocation>
        <location evidence="1">Membrane</location>
        <topology evidence="1">Multi-pass membrane protein</topology>
    </subcellularLocation>
</comment>
<dbReference type="Pfam" id="PF01040">
    <property type="entry name" value="UbiA"/>
    <property type="match status" value="1"/>
</dbReference>
<feature type="transmembrane region" description="Helical" evidence="6">
    <location>
        <begin position="288"/>
        <end position="307"/>
    </location>
</feature>
<keyword evidence="2" id="KW-1003">Cell membrane</keyword>
<dbReference type="InterPro" id="IPR023214">
    <property type="entry name" value="HAD_sf"/>
</dbReference>
<dbReference type="InterPro" id="IPR039653">
    <property type="entry name" value="Prenyltransferase"/>
</dbReference>
<feature type="transmembrane region" description="Helical" evidence="6">
    <location>
        <begin position="260"/>
        <end position="282"/>
    </location>
</feature>
<dbReference type="RefSeq" id="WP_009725104.1">
    <property type="nucleotide sequence ID" value="NZ_APHR01000001.1"/>
</dbReference>
<keyword evidence="5 6" id="KW-0472">Membrane</keyword>
<feature type="transmembrane region" description="Helical" evidence="6">
    <location>
        <begin position="340"/>
        <end position="356"/>
    </location>
</feature>
<keyword evidence="8" id="KW-1185">Reference proteome</keyword>
<dbReference type="InterPro" id="IPR000537">
    <property type="entry name" value="UbiA_prenyltransferase"/>
</dbReference>
<dbReference type="SUPFAM" id="SSF56784">
    <property type="entry name" value="HAD-like"/>
    <property type="match status" value="1"/>
</dbReference>
<gene>
    <name evidence="7" type="ORF">MPL1_00150</name>
</gene>
<dbReference type="GO" id="GO:0005886">
    <property type="term" value="C:plasma membrane"/>
    <property type="evidence" value="ECO:0007669"/>
    <property type="project" value="TreeGrafter"/>
</dbReference>
<evidence type="ECO:0000256" key="3">
    <source>
        <dbReference type="ARBA" id="ARBA00022692"/>
    </source>
</evidence>
<evidence type="ECO:0000256" key="4">
    <source>
        <dbReference type="ARBA" id="ARBA00022989"/>
    </source>
</evidence>
<evidence type="ECO:0000256" key="2">
    <source>
        <dbReference type="ARBA" id="ARBA00022475"/>
    </source>
</evidence>
<evidence type="ECO:0000256" key="5">
    <source>
        <dbReference type="ARBA" id="ARBA00023136"/>
    </source>
</evidence>
<evidence type="ECO:0000313" key="7">
    <source>
        <dbReference type="EMBL" id="EMR14362.1"/>
    </source>
</evidence>
<dbReference type="eggNOG" id="COG0382">
    <property type="taxonomic scope" value="Bacteria"/>
</dbReference>
<evidence type="ECO:0000256" key="1">
    <source>
        <dbReference type="ARBA" id="ARBA00004141"/>
    </source>
</evidence>
<dbReference type="Proteomes" id="UP000012019">
    <property type="component" value="Unassembled WGS sequence"/>
</dbReference>
<dbReference type="PATRIC" id="fig|1286106.3.peg.30"/>
<organism evidence="7 8">
    <name type="scientific">Methylophaga lonarensis MPL</name>
    <dbReference type="NCBI Taxonomy" id="1286106"/>
    <lineage>
        <taxon>Bacteria</taxon>
        <taxon>Pseudomonadati</taxon>
        <taxon>Pseudomonadota</taxon>
        <taxon>Gammaproteobacteria</taxon>
        <taxon>Thiotrichales</taxon>
        <taxon>Piscirickettsiaceae</taxon>
        <taxon>Methylophaga</taxon>
    </lineage>
</organism>
<dbReference type="eggNOG" id="COG0560">
    <property type="taxonomic scope" value="Bacteria"/>
</dbReference>
<dbReference type="NCBIfam" id="NF006088">
    <property type="entry name" value="PRK08238.1"/>
    <property type="match status" value="1"/>
</dbReference>